<evidence type="ECO:0000313" key="1">
    <source>
        <dbReference type="EMBL" id="HDD53275.1"/>
    </source>
</evidence>
<organism evidence="1">
    <name type="scientific">Thermosulfidibacter takaii</name>
    <dbReference type="NCBI Taxonomy" id="412593"/>
    <lineage>
        <taxon>Bacteria</taxon>
        <taxon>Pseudomonadati</taxon>
        <taxon>Thermosulfidibacterota</taxon>
        <taxon>Thermosulfidibacteria</taxon>
        <taxon>Thermosulfidibacterales</taxon>
        <taxon>Thermosulfidibacteraceae</taxon>
    </lineage>
</organism>
<dbReference type="PANTHER" id="PTHR36441:SF1">
    <property type="entry name" value="DUF503 DOMAIN-CONTAINING PROTEIN"/>
    <property type="match status" value="1"/>
</dbReference>
<proteinExistence type="predicted"/>
<dbReference type="AlphaFoldDB" id="A0A7C0Y629"/>
<accession>A0A7C0Y629</accession>
<name>A0A7C0Y629_9BACT</name>
<dbReference type="SUPFAM" id="SSF103007">
    <property type="entry name" value="Hypothetical protein TT1725"/>
    <property type="match status" value="1"/>
</dbReference>
<dbReference type="Gene3D" id="3.30.70.1120">
    <property type="entry name" value="TT1725-like"/>
    <property type="match status" value="1"/>
</dbReference>
<dbReference type="EMBL" id="DQWS01000162">
    <property type="protein sequence ID" value="HDD53275.1"/>
    <property type="molecule type" value="Genomic_DNA"/>
</dbReference>
<sequence>MFIGSCRLVLEIPGNNSLKGKRMVVKSLKDRLRNRFQVSVAEVEDLDNHRRAVLGVAYVTNTRRHANQVMDQVVDFVDADGNIYLVDYVIEIL</sequence>
<dbReference type="PANTHER" id="PTHR36441">
    <property type="entry name" value="HYPOTHETICAL CYTOSOLIC PROTEIN"/>
    <property type="match status" value="1"/>
</dbReference>
<dbReference type="InterPro" id="IPR036746">
    <property type="entry name" value="TT1725-like_sf"/>
</dbReference>
<protein>
    <submittedName>
        <fullName evidence="1">DUF503 domain-containing protein</fullName>
    </submittedName>
</protein>
<dbReference type="Pfam" id="PF04456">
    <property type="entry name" value="DUF503"/>
    <property type="match status" value="1"/>
</dbReference>
<reference evidence="1" key="1">
    <citation type="journal article" date="2020" name="mSystems">
        <title>Genome- and Community-Level Interaction Insights into Carbon Utilization and Element Cycling Functions of Hydrothermarchaeota in Hydrothermal Sediment.</title>
        <authorList>
            <person name="Zhou Z."/>
            <person name="Liu Y."/>
            <person name="Xu W."/>
            <person name="Pan J."/>
            <person name="Luo Z.H."/>
            <person name="Li M."/>
        </authorList>
    </citation>
    <scope>NUCLEOTIDE SEQUENCE [LARGE SCALE GENOMIC DNA]</scope>
    <source>
        <strain evidence="1">HyVt-115</strain>
    </source>
</reference>
<comment type="caution">
    <text evidence="1">The sequence shown here is derived from an EMBL/GenBank/DDBJ whole genome shotgun (WGS) entry which is preliminary data.</text>
</comment>
<dbReference type="InterPro" id="IPR007546">
    <property type="entry name" value="DUF503"/>
</dbReference>
<dbReference type="Proteomes" id="UP000885690">
    <property type="component" value="Unassembled WGS sequence"/>
</dbReference>
<gene>
    <name evidence="1" type="ORF">ENF32_04325</name>
</gene>